<dbReference type="EMBL" id="CP010554">
    <property type="protein sequence ID" value="AJP48104.1"/>
    <property type="molecule type" value="Genomic_DNA"/>
</dbReference>
<dbReference type="EC" id="2.7.7.42" evidence="7"/>
<dbReference type="SUPFAM" id="SSF81301">
    <property type="entry name" value="Nucleotidyltransferase"/>
    <property type="match status" value="2"/>
</dbReference>
<evidence type="ECO:0000256" key="4">
    <source>
        <dbReference type="ARBA" id="ARBA00022840"/>
    </source>
</evidence>
<dbReference type="KEGG" id="rbu:PG1C_05795"/>
<dbReference type="InterPro" id="IPR043519">
    <property type="entry name" value="NT_sf"/>
</dbReference>
<gene>
    <name evidence="7" type="primary">glnE</name>
    <name evidence="10" type="ORF">PG1C_05795</name>
</gene>
<feature type="region of interest" description="Adenylyl removase" evidence="7">
    <location>
        <begin position="1"/>
        <end position="422"/>
    </location>
</feature>
<evidence type="ECO:0000313" key="10">
    <source>
        <dbReference type="EMBL" id="AJP48104.1"/>
    </source>
</evidence>
<dbReference type="HAMAP" id="MF_00802">
    <property type="entry name" value="GlnE"/>
    <property type="match status" value="1"/>
</dbReference>
<dbReference type="FunFam" id="3.30.460.10:FF:000009">
    <property type="entry name" value="Bifunctional glutamine synthetase adenylyltransferase/adenylyl-removing enzyme"/>
    <property type="match status" value="1"/>
</dbReference>
<evidence type="ECO:0000256" key="7">
    <source>
        <dbReference type="HAMAP-Rule" id="MF_00802"/>
    </source>
</evidence>
<dbReference type="InterPro" id="IPR005190">
    <property type="entry name" value="GlnE_rpt_dom"/>
</dbReference>
<evidence type="ECO:0000313" key="11">
    <source>
        <dbReference type="Proteomes" id="UP000061603"/>
    </source>
</evidence>
<dbReference type="GO" id="GO:0005829">
    <property type="term" value="C:cytosol"/>
    <property type="evidence" value="ECO:0007669"/>
    <property type="project" value="TreeGrafter"/>
</dbReference>
<feature type="region of interest" description="Adenylyl transferase" evidence="7">
    <location>
        <begin position="428"/>
        <end position="904"/>
    </location>
</feature>
<dbReference type="Gene3D" id="1.20.120.1510">
    <property type="match status" value="1"/>
</dbReference>
<evidence type="ECO:0000256" key="2">
    <source>
        <dbReference type="ARBA" id="ARBA00022695"/>
    </source>
</evidence>
<comment type="similarity">
    <text evidence="7">Belongs to the GlnE family.</text>
</comment>
<comment type="function">
    <text evidence="7">Involved in the regulation of glutamine synthetase GlnA, a key enzyme in the process to assimilate ammonia. When cellular nitrogen levels are high, the C-terminal adenylyl transferase (AT) inactivates GlnA by covalent transfer of an adenylyl group from ATP to specific tyrosine residue of GlnA, thus reducing its activity. Conversely, when nitrogen levels are low, the N-terminal adenylyl removase (AR) activates GlnA by removing the adenylyl group by phosphorolysis, increasing its activity. The regulatory region of GlnE binds the signal transduction protein PII (GlnB) which indicates the nitrogen status of the cell.</text>
</comment>
<dbReference type="PANTHER" id="PTHR30621:SF0">
    <property type="entry name" value="BIFUNCTIONAL GLUTAMINE SYNTHETASE ADENYLYLTRANSFERASE_ADENYLYL-REMOVING ENZYME"/>
    <property type="match status" value="1"/>
</dbReference>
<dbReference type="CDD" id="cd05401">
    <property type="entry name" value="NT_GlnE_GlnD_like"/>
    <property type="match status" value="2"/>
</dbReference>
<dbReference type="PATRIC" id="fig|1565605.3.peg.1219"/>
<comment type="catalytic activity">
    <reaction evidence="7">
        <text>[glutamine synthetase]-O(4)-(5'-adenylyl)-L-tyrosine + phosphate = [glutamine synthetase]-L-tyrosine + ADP</text>
        <dbReference type="Rhea" id="RHEA:43716"/>
        <dbReference type="Rhea" id="RHEA-COMP:10660"/>
        <dbReference type="Rhea" id="RHEA-COMP:10661"/>
        <dbReference type="ChEBI" id="CHEBI:43474"/>
        <dbReference type="ChEBI" id="CHEBI:46858"/>
        <dbReference type="ChEBI" id="CHEBI:83624"/>
        <dbReference type="ChEBI" id="CHEBI:456216"/>
        <dbReference type="EC" id="2.7.7.89"/>
    </reaction>
</comment>
<dbReference type="GO" id="GO:0047388">
    <property type="term" value="F:[glutamine synthetase]-adenylyl-L-tyrosine phosphorylase activity"/>
    <property type="evidence" value="ECO:0007669"/>
    <property type="project" value="UniProtKB-EC"/>
</dbReference>
<protein>
    <recommendedName>
        <fullName evidence="7">Bifunctional glutamine synthetase adenylyltransferase/adenylyl-removing enzyme</fullName>
    </recommendedName>
    <alternativeName>
        <fullName evidence="7">ATP:glutamine synthetase adenylyltransferase</fullName>
    </alternativeName>
    <alternativeName>
        <fullName evidence="7">ATase</fullName>
    </alternativeName>
    <domain>
        <recommendedName>
            <fullName evidence="7">Glutamine synthetase adenylyl-L-tyrosine phosphorylase</fullName>
            <ecNumber evidence="7">2.7.7.89</ecNumber>
        </recommendedName>
        <alternativeName>
            <fullName evidence="7">Adenylyl removase</fullName>
            <shortName evidence="7">AR</shortName>
            <shortName evidence="7">AT-N</shortName>
        </alternativeName>
    </domain>
    <domain>
        <recommendedName>
            <fullName evidence="7">Glutamine synthetase adenylyl transferase</fullName>
            <ecNumber evidence="7">2.7.7.42</ecNumber>
        </recommendedName>
        <alternativeName>
            <fullName evidence="7">Adenylyl transferase</fullName>
            <shortName evidence="7">AT</shortName>
            <shortName evidence="7">AT-C</shortName>
        </alternativeName>
    </domain>
</protein>
<keyword evidence="1 7" id="KW-0808">Transferase</keyword>
<evidence type="ECO:0000259" key="8">
    <source>
        <dbReference type="Pfam" id="PF03710"/>
    </source>
</evidence>
<dbReference type="AlphaFoldDB" id="A0A0C5J907"/>
<organism evidence="10 11">
    <name type="scientific">Rugosibacter aromaticivorans</name>
    <dbReference type="NCBI Taxonomy" id="1565605"/>
    <lineage>
        <taxon>Bacteria</taxon>
        <taxon>Pseudomonadati</taxon>
        <taxon>Pseudomonadota</taxon>
        <taxon>Betaproteobacteria</taxon>
        <taxon>Nitrosomonadales</taxon>
        <taxon>Sterolibacteriaceae</taxon>
        <taxon>Rugosibacter</taxon>
    </lineage>
</organism>
<sequence length="904" mass="101293">MPYMANVLAHSIADGISASRYLERLLTTKPALAAEVAASLKTPVTRTELSGWLGARQAAIPSNEEERLKPLLRQFKQWAYARIATRDLANLAPLAEVMETMTCIAELAINQAVSVLMSGLVARYGVPRNADGLEQSLVVIGMGKLGGRELNVSSDIDLIFAYPDDGDTDAASPGLRSISNSEFFTRLGRGLINAMADITSDGQVFRVDMRLRPNGDSGPLVCSFNMLENYFITQGREWERYAWIKARPLTGDRHDELEHIRRPFVFRKYLDFGAINAMRDLHAQIRHEVMKKDQADNVKLGPGGIREIEFIAQVFQLIRGGRDTTLQVQPTLAVLQLLSDNRTLPPEVAMALASAYDFLRRVEHRLQYLDDAQTHTLPTLPDDQQRIAQSMNFVDFVALTATLNAHRAVVSGHFEQVFASPDADQHPLDLLWHKATSEVTEDFERLGFHNPTAAAMQVAALRVAPRYQQMPDEIRRRFDVLVPRLIEAASQERNPDETLLRGLSFLDVISRRGAYLALLQQYPIALQKVVNLLGSSRWAASYLEQHPILLDELLDQRLLEVAPDWSAFRRQLQQALLALEPDTERQMDVLREQHHAQVFRVLMQDMAGLLTVEKLSDHLSDLADSLLEAALACAWKKLPKRHRESPRFAVISYGKLGGKELGYASDLDLVFLYDDTDPDAGEIYSRLGTRLNTWLSAQTSAGQLFETDLRLRPNGEAGLVVSSIAAFRAYQLESAWVWEHQALTRARYSAGDVTVGAAFEDIRRDVLCQARDLAKLKEDVLAMRQKILDAHATRGDKRAQIFNLKHDPGGLIDVEFIVQYLVLGYAHKHTALTGNLGNIALLKIAADLSLIPAELANAARNAYRDFRHRQHGLRLNFAQANVSPDEIEPQINAVRALWHVVFES</sequence>
<accession>A0A0C5J907</accession>
<dbReference type="Pfam" id="PF08335">
    <property type="entry name" value="GlnD_UR_UTase"/>
    <property type="match status" value="2"/>
</dbReference>
<comment type="cofactor">
    <cofactor evidence="7">
        <name>Mg(2+)</name>
        <dbReference type="ChEBI" id="CHEBI:18420"/>
    </cofactor>
</comment>
<keyword evidence="5 7" id="KW-0460">Magnesium</keyword>
<dbReference type="InterPro" id="IPR013546">
    <property type="entry name" value="PII_UdlTrfase/GS_AdlTrfase"/>
</dbReference>
<dbReference type="HOGENOM" id="CLU_006233_0_1_4"/>
<dbReference type="FunFam" id="1.20.120.330:FF:000005">
    <property type="entry name" value="Bifunctional glutamine synthetase adenylyltransferase/adenylyl-removing enzyme"/>
    <property type="match status" value="1"/>
</dbReference>
<evidence type="ECO:0000256" key="6">
    <source>
        <dbReference type="ARBA" id="ARBA00023268"/>
    </source>
</evidence>
<dbReference type="EC" id="2.7.7.89" evidence="7"/>
<dbReference type="NCBIfam" id="NF008292">
    <property type="entry name" value="PRK11072.1"/>
    <property type="match status" value="1"/>
</dbReference>
<keyword evidence="3 7" id="KW-0547">Nucleotide-binding</keyword>
<dbReference type="Proteomes" id="UP000061603">
    <property type="component" value="Chromosome"/>
</dbReference>
<name>A0A0C5J907_9PROT</name>
<dbReference type="GO" id="GO:0000287">
    <property type="term" value="F:magnesium ion binding"/>
    <property type="evidence" value="ECO:0007669"/>
    <property type="project" value="UniProtKB-UniRule"/>
</dbReference>
<proteinExistence type="inferred from homology"/>
<dbReference type="STRING" id="1565605.PG1C_05795"/>
<keyword evidence="2 7" id="KW-0548">Nucleotidyltransferase</keyword>
<dbReference type="GO" id="GO:0000820">
    <property type="term" value="P:regulation of glutamine family amino acid metabolic process"/>
    <property type="evidence" value="ECO:0007669"/>
    <property type="project" value="UniProtKB-UniRule"/>
</dbReference>
<evidence type="ECO:0000259" key="9">
    <source>
        <dbReference type="Pfam" id="PF08335"/>
    </source>
</evidence>
<dbReference type="SUPFAM" id="SSF81593">
    <property type="entry name" value="Nucleotidyltransferase substrate binding subunit/domain"/>
    <property type="match status" value="2"/>
</dbReference>
<reference evidence="10 11" key="1">
    <citation type="journal article" date="2015" name="Genome Announc.">
        <title>Complete Genome Sequence of a Novel Bacterium within the Family Rhodocyclaceae That Degrades Polycyclic Aromatic Hydrocarbons.</title>
        <authorList>
            <person name="Singleton D.R."/>
            <person name="Dickey A.N."/>
            <person name="Scholl E.H."/>
            <person name="Wright F.A."/>
            <person name="Aitken M.D."/>
        </authorList>
    </citation>
    <scope>NUCLEOTIDE SEQUENCE [LARGE SCALE GENOMIC DNA]</scope>
    <source>
        <strain evidence="11">PG1-Ca6</strain>
    </source>
</reference>
<dbReference type="GO" id="GO:0008882">
    <property type="term" value="F:[glutamate-ammonia-ligase] adenylyltransferase activity"/>
    <property type="evidence" value="ECO:0007669"/>
    <property type="project" value="UniProtKB-UniRule"/>
</dbReference>
<keyword evidence="11" id="KW-1185">Reference proteome</keyword>
<keyword evidence="6 7" id="KW-0511">Multifunctional enzyme</keyword>
<dbReference type="PANTHER" id="PTHR30621">
    <property type="entry name" value="GLUTAMINE SYNTHETASE ADENYLYLTRANSFERASE"/>
    <property type="match status" value="1"/>
</dbReference>
<dbReference type="RefSeq" id="WP_202636466.1">
    <property type="nucleotide sequence ID" value="NZ_CP010554.1"/>
</dbReference>
<dbReference type="Pfam" id="PF03710">
    <property type="entry name" value="GlnE"/>
    <property type="match status" value="2"/>
</dbReference>
<keyword evidence="4 7" id="KW-0067">ATP-binding</keyword>
<evidence type="ECO:0000256" key="3">
    <source>
        <dbReference type="ARBA" id="ARBA00022741"/>
    </source>
</evidence>
<feature type="domain" description="Glutamate-ammonia ligase adenylyltransferase repeated" evidence="8">
    <location>
        <begin position="527"/>
        <end position="761"/>
    </location>
</feature>
<dbReference type="InterPro" id="IPR023057">
    <property type="entry name" value="GlnE"/>
</dbReference>
<feature type="domain" description="Glutamate-ammonia ligase adenylyltransferase repeated" evidence="8">
    <location>
        <begin position="15"/>
        <end position="254"/>
    </location>
</feature>
<dbReference type="Gene3D" id="3.30.460.10">
    <property type="entry name" value="Beta Polymerase, domain 2"/>
    <property type="match status" value="2"/>
</dbReference>
<evidence type="ECO:0000256" key="5">
    <source>
        <dbReference type="ARBA" id="ARBA00022842"/>
    </source>
</evidence>
<evidence type="ECO:0000256" key="1">
    <source>
        <dbReference type="ARBA" id="ARBA00022679"/>
    </source>
</evidence>
<feature type="domain" description="PII-uridylyltransferase/Glutamine-synthetase adenylyltransferase" evidence="9">
    <location>
        <begin position="782"/>
        <end position="875"/>
    </location>
</feature>
<dbReference type="GO" id="GO:0005524">
    <property type="term" value="F:ATP binding"/>
    <property type="evidence" value="ECO:0007669"/>
    <property type="project" value="UniProtKB-UniRule"/>
</dbReference>
<comment type="catalytic activity">
    <reaction evidence="7">
        <text>[glutamine synthetase]-L-tyrosine + ATP = [glutamine synthetase]-O(4)-(5'-adenylyl)-L-tyrosine + diphosphate</text>
        <dbReference type="Rhea" id="RHEA:18589"/>
        <dbReference type="Rhea" id="RHEA-COMP:10660"/>
        <dbReference type="Rhea" id="RHEA-COMP:10661"/>
        <dbReference type="ChEBI" id="CHEBI:30616"/>
        <dbReference type="ChEBI" id="CHEBI:33019"/>
        <dbReference type="ChEBI" id="CHEBI:46858"/>
        <dbReference type="ChEBI" id="CHEBI:83624"/>
        <dbReference type="EC" id="2.7.7.42"/>
    </reaction>
</comment>
<feature type="domain" description="PII-uridylyltransferase/Glutamine-synthetase adenylyltransferase" evidence="9">
    <location>
        <begin position="280"/>
        <end position="418"/>
    </location>
</feature>
<dbReference type="Gene3D" id="1.20.120.330">
    <property type="entry name" value="Nucleotidyltransferases domain 2"/>
    <property type="match status" value="2"/>
</dbReference>